<evidence type="ECO:0008006" key="9">
    <source>
        <dbReference type="Google" id="ProtNLM"/>
    </source>
</evidence>
<comment type="caution">
    <text evidence="7">The sequence shown here is derived from an EMBL/GenBank/DDBJ whole genome shotgun (WGS) entry which is preliminary data.</text>
</comment>
<proteinExistence type="predicted"/>
<feature type="transmembrane region" description="Helical" evidence="6">
    <location>
        <begin position="123"/>
        <end position="143"/>
    </location>
</feature>
<keyword evidence="8" id="KW-1185">Reference proteome</keyword>
<dbReference type="AlphaFoldDB" id="A0AAE1VN48"/>
<feature type="transmembrane region" description="Helical" evidence="6">
    <location>
        <begin position="51"/>
        <end position="73"/>
    </location>
</feature>
<keyword evidence="2 6" id="KW-0812">Transmembrane</keyword>
<gene>
    <name evidence="7" type="ORF">RND71_005909</name>
</gene>
<evidence type="ECO:0000313" key="7">
    <source>
        <dbReference type="EMBL" id="KAK4375232.1"/>
    </source>
</evidence>
<evidence type="ECO:0000313" key="8">
    <source>
        <dbReference type="Proteomes" id="UP001291623"/>
    </source>
</evidence>
<evidence type="ECO:0000256" key="3">
    <source>
        <dbReference type="ARBA" id="ARBA00022989"/>
    </source>
</evidence>
<feature type="transmembrane region" description="Helical" evidence="6">
    <location>
        <begin position="27"/>
        <end position="45"/>
    </location>
</feature>
<evidence type="ECO:0000256" key="4">
    <source>
        <dbReference type="ARBA" id="ARBA00023136"/>
    </source>
</evidence>
<organism evidence="7 8">
    <name type="scientific">Anisodus tanguticus</name>
    <dbReference type="NCBI Taxonomy" id="243964"/>
    <lineage>
        <taxon>Eukaryota</taxon>
        <taxon>Viridiplantae</taxon>
        <taxon>Streptophyta</taxon>
        <taxon>Embryophyta</taxon>
        <taxon>Tracheophyta</taxon>
        <taxon>Spermatophyta</taxon>
        <taxon>Magnoliopsida</taxon>
        <taxon>eudicotyledons</taxon>
        <taxon>Gunneridae</taxon>
        <taxon>Pentapetalae</taxon>
        <taxon>asterids</taxon>
        <taxon>lamiids</taxon>
        <taxon>Solanales</taxon>
        <taxon>Solanaceae</taxon>
        <taxon>Solanoideae</taxon>
        <taxon>Hyoscyameae</taxon>
        <taxon>Anisodus</taxon>
    </lineage>
</organism>
<feature type="transmembrane region" description="Helical" evidence="6">
    <location>
        <begin position="85"/>
        <end position="103"/>
    </location>
</feature>
<dbReference type="EMBL" id="JAVYJV010000003">
    <property type="protein sequence ID" value="KAK4375232.1"/>
    <property type="molecule type" value="Genomic_DNA"/>
</dbReference>
<feature type="region of interest" description="Disordered" evidence="5">
    <location>
        <begin position="198"/>
        <end position="221"/>
    </location>
</feature>
<feature type="transmembrane region" description="Helical" evidence="6">
    <location>
        <begin position="155"/>
        <end position="177"/>
    </location>
</feature>
<dbReference type="Proteomes" id="UP001291623">
    <property type="component" value="Unassembled WGS sequence"/>
</dbReference>
<dbReference type="GO" id="GO:0016020">
    <property type="term" value="C:membrane"/>
    <property type="evidence" value="ECO:0007669"/>
    <property type="project" value="UniProtKB-SubCell"/>
</dbReference>
<evidence type="ECO:0000256" key="2">
    <source>
        <dbReference type="ARBA" id="ARBA00022692"/>
    </source>
</evidence>
<evidence type="ECO:0000256" key="6">
    <source>
        <dbReference type="SAM" id="Phobius"/>
    </source>
</evidence>
<protein>
    <recommendedName>
        <fullName evidence="9">Sugar phosphate transporter domain-containing protein</fullName>
    </recommendedName>
</protein>
<dbReference type="PANTHER" id="PTHR11132">
    <property type="entry name" value="SOLUTE CARRIER FAMILY 35"/>
    <property type="match status" value="1"/>
</dbReference>
<dbReference type="InterPro" id="IPR050186">
    <property type="entry name" value="TPT_transporter"/>
</dbReference>
<keyword evidence="3 6" id="KW-1133">Transmembrane helix</keyword>
<evidence type="ECO:0000256" key="5">
    <source>
        <dbReference type="SAM" id="MobiDB-lite"/>
    </source>
</evidence>
<reference evidence="7" key="1">
    <citation type="submission" date="2023-12" db="EMBL/GenBank/DDBJ databases">
        <title>Genome assembly of Anisodus tanguticus.</title>
        <authorList>
            <person name="Wang Y.-J."/>
        </authorList>
    </citation>
    <scope>NUCLEOTIDE SEQUENCE</scope>
    <source>
        <strain evidence="7">KB-2021</strain>
        <tissue evidence="7">Leaf</tissue>
    </source>
</reference>
<evidence type="ECO:0000256" key="1">
    <source>
        <dbReference type="ARBA" id="ARBA00004141"/>
    </source>
</evidence>
<accession>A0AAE1VN48</accession>
<name>A0AAE1VN48_9SOLA</name>
<sequence length="221" mass="24277">MLKALMPVAVYTIGILLKKDKFKNSTMCNMVAISVGVCIAAYGEAKFGCFGVLLQLFAVLVEATMLVLIQILLNLRGINLNPISTLYYVAPSCFVFLFIPWVFVEVPVLRENNSLGVLNLDFVIFGTNCLCAFGLNLAVFLVVGKTSALTMNIVFKDTVTTVNLIGYGLAFLGVAYYNHQKLQILKVKEAEKKAQQDDEEVGRLLNEREHNGIGKKGDSLA</sequence>
<keyword evidence="4 6" id="KW-0472">Membrane</keyword>
<comment type="subcellular location">
    <subcellularLocation>
        <location evidence="1">Membrane</location>
        <topology evidence="1">Multi-pass membrane protein</topology>
    </subcellularLocation>
</comment>